<organism evidence="1 2">
    <name type="scientific">Azospirillum oleiclasticum</name>
    <dbReference type="NCBI Taxonomy" id="2735135"/>
    <lineage>
        <taxon>Bacteria</taxon>
        <taxon>Pseudomonadati</taxon>
        <taxon>Pseudomonadota</taxon>
        <taxon>Alphaproteobacteria</taxon>
        <taxon>Rhodospirillales</taxon>
        <taxon>Azospirillaceae</taxon>
        <taxon>Azospirillum</taxon>
    </lineage>
</organism>
<comment type="caution">
    <text evidence="1">The sequence shown here is derived from an EMBL/GenBank/DDBJ whole genome shotgun (WGS) entry which is preliminary data.</text>
</comment>
<evidence type="ECO:0000313" key="1">
    <source>
        <dbReference type="EMBL" id="NYZ22446.1"/>
    </source>
</evidence>
<dbReference type="EMBL" id="JABFDB010000019">
    <property type="protein sequence ID" value="NYZ22446.1"/>
    <property type="molecule type" value="Genomic_DNA"/>
</dbReference>
<dbReference type="Proteomes" id="UP000584642">
    <property type="component" value="Unassembled WGS sequence"/>
</dbReference>
<keyword evidence="2" id="KW-1185">Reference proteome</keyword>
<proteinExistence type="predicted"/>
<protein>
    <submittedName>
        <fullName evidence="1">Uncharacterized protein</fullName>
    </submittedName>
</protein>
<evidence type="ECO:0000313" key="2">
    <source>
        <dbReference type="Proteomes" id="UP000584642"/>
    </source>
</evidence>
<sequence length="232" mass="24809">MSDSLAGVNQMVSDLTKSIDAAVKRVQAQSQAQTPENVKEFQKEVRKSSGTSAAFATDIGILARGTTRLNVVSSLAAKDTVDFYKFKVTSKGEATLGQIGDEGVRVQLQTKLGVVVADSNKEAGKNYDNYLKLASGELELDRGDYTLRVTRDKGVDVKDSKNYALQLSMGSYSQDYDTVAKQPKAGDSPFQLSASQQAMLDGLNNAAANLKSIPFGQTGTQKLLGSVFSGTF</sequence>
<name>A0ABX2TGN0_9PROT</name>
<dbReference type="SUPFAM" id="SSF89260">
    <property type="entry name" value="Collagen-binding domain"/>
    <property type="match status" value="1"/>
</dbReference>
<dbReference type="RefSeq" id="WP_180284226.1">
    <property type="nucleotide sequence ID" value="NZ_JABFDB010000019.1"/>
</dbReference>
<accession>A0ABX2TGN0</accession>
<dbReference type="Gene3D" id="2.60.120.380">
    <property type="match status" value="1"/>
</dbReference>
<reference evidence="1 2" key="1">
    <citation type="submission" date="2020-05" db="EMBL/GenBank/DDBJ databases">
        <title>Azospirillum oleiclasticum sp. nov, a nitrogen-fixing and heavy crude oil-emulsifying bacterium isolated from the crude oil of Yumen Oilfield.</title>
        <authorList>
            <person name="Wu D."/>
            <person name="Cai M."/>
            <person name="Zhang X."/>
        </authorList>
    </citation>
    <scope>NUCLEOTIDE SEQUENCE [LARGE SCALE GENOMIC DNA]</scope>
    <source>
        <strain evidence="1 2">ROY-1-1-2</strain>
    </source>
</reference>
<gene>
    <name evidence="1" type="ORF">HND93_22285</name>
</gene>